<feature type="region of interest" description="Disordered" evidence="1">
    <location>
        <begin position="1"/>
        <end position="22"/>
    </location>
</feature>
<dbReference type="Proteomes" id="UP000053593">
    <property type="component" value="Unassembled WGS sequence"/>
</dbReference>
<dbReference type="AlphaFoldDB" id="A0A0D0D0U3"/>
<dbReference type="HOGENOM" id="CLU_2469314_0_0_1"/>
<keyword evidence="3" id="KW-1185">Reference proteome</keyword>
<dbReference type="OrthoDB" id="5835829at2759"/>
<gene>
    <name evidence="2" type="ORF">GYMLUDRAFT_507346</name>
</gene>
<proteinExistence type="predicted"/>
<evidence type="ECO:0000313" key="2">
    <source>
        <dbReference type="EMBL" id="KIK62653.1"/>
    </source>
</evidence>
<accession>A0A0D0D0U3</accession>
<protein>
    <submittedName>
        <fullName evidence="2">Uncharacterized protein</fullName>
    </submittedName>
</protein>
<reference evidence="2 3" key="1">
    <citation type="submission" date="2014-04" db="EMBL/GenBank/DDBJ databases">
        <title>Evolutionary Origins and Diversification of the Mycorrhizal Mutualists.</title>
        <authorList>
            <consortium name="DOE Joint Genome Institute"/>
            <consortium name="Mycorrhizal Genomics Consortium"/>
            <person name="Kohler A."/>
            <person name="Kuo A."/>
            <person name="Nagy L.G."/>
            <person name="Floudas D."/>
            <person name="Copeland A."/>
            <person name="Barry K.W."/>
            <person name="Cichocki N."/>
            <person name="Veneault-Fourrey C."/>
            <person name="LaButti K."/>
            <person name="Lindquist E.A."/>
            <person name="Lipzen A."/>
            <person name="Lundell T."/>
            <person name="Morin E."/>
            <person name="Murat C."/>
            <person name="Riley R."/>
            <person name="Ohm R."/>
            <person name="Sun H."/>
            <person name="Tunlid A."/>
            <person name="Henrissat B."/>
            <person name="Grigoriev I.V."/>
            <person name="Hibbett D.S."/>
            <person name="Martin F."/>
        </authorList>
    </citation>
    <scope>NUCLEOTIDE SEQUENCE [LARGE SCALE GENOMIC DNA]</scope>
    <source>
        <strain evidence="2 3">FD-317 M1</strain>
    </source>
</reference>
<evidence type="ECO:0000313" key="3">
    <source>
        <dbReference type="Proteomes" id="UP000053593"/>
    </source>
</evidence>
<evidence type="ECO:0000256" key="1">
    <source>
        <dbReference type="SAM" id="MobiDB-lite"/>
    </source>
</evidence>
<dbReference type="EMBL" id="KN834767">
    <property type="protein sequence ID" value="KIK62653.1"/>
    <property type="molecule type" value="Genomic_DNA"/>
</dbReference>
<name>A0A0D0D0U3_9AGAR</name>
<organism evidence="2 3">
    <name type="scientific">Collybiopsis luxurians FD-317 M1</name>
    <dbReference type="NCBI Taxonomy" id="944289"/>
    <lineage>
        <taxon>Eukaryota</taxon>
        <taxon>Fungi</taxon>
        <taxon>Dikarya</taxon>
        <taxon>Basidiomycota</taxon>
        <taxon>Agaricomycotina</taxon>
        <taxon>Agaricomycetes</taxon>
        <taxon>Agaricomycetidae</taxon>
        <taxon>Agaricales</taxon>
        <taxon>Marasmiineae</taxon>
        <taxon>Omphalotaceae</taxon>
        <taxon>Collybiopsis</taxon>
        <taxon>Collybiopsis luxurians</taxon>
    </lineage>
</organism>
<sequence length="88" mass="9875">MDISKFSPLSSTHLRPTMSPPSKNVLFHAVPAWGHHKPMVALAVIITRTRLDIIVTMITTGVLYSKIMNELKSKLSAQEYNQLSSRIQ</sequence>
<dbReference type="SUPFAM" id="SSF53756">
    <property type="entry name" value="UDP-Glycosyltransferase/glycogen phosphorylase"/>
    <property type="match status" value="1"/>
</dbReference>